<dbReference type="OrthoDB" id="3687123at2"/>
<comment type="caution">
    <text evidence="1">The sequence shown here is derived from an EMBL/GenBank/DDBJ whole genome shotgun (WGS) entry which is preliminary data.</text>
</comment>
<protein>
    <submittedName>
        <fullName evidence="1">DNA phosphorothioation-associated protein 4</fullName>
    </submittedName>
</protein>
<sequence length="155" mass="17221">MGYEDRFRRPATHEDLIGALSGKDGPFNAMVDVLMFAAMLGKRKGKREPFTKAGEPIRLSVMEGRQYGDVLMDMIAVVENTEDPKILANGRQDERVQIFEEYANGGLNFIQGEVNSSGGKDYVSIVSTLVMDALTTPDERQNDVSELMQVASLDW</sequence>
<name>A0A2I0SCV9_9ACTN</name>
<accession>A0A2I0SCV9</accession>
<dbReference type="AlphaFoldDB" id="A0A2I0SCV9"/>
<reference evidence="1 2" key="1">
    <citation type="submission" date="2017-12" db="EMBL/GenBank/DDBJ databases">
        <title>Streptomyces populusis sp. nov., a novel endophytic actinobacterium isolated from stems of Populus adenopoda Maxim.</title>
        <authorList>
            <person name="Wang Z."/>
        </authorList>
    </citation>
    <scope>NUCLEOTIDE SEQUENCE [LARGE SCALE GENOMIC DNA]</scope>
    <source>
        <strain evidence="1 2">A249</strain>
    </source>
</reference>
<dbReference type="RefSeq" id="WP_103554292.1">
    <property type="nucleotide sequence ID" value="NZ_JBHJSK010000027.1"/>
</dbReference>
<proteinExistence type="predicted"/>
<dbReference type="InterPro" id="IPR023983">
    <property type="entry name" value="DNA_S_mod_dnd_assoc_4"/>
</dbReference>
<dbReference type="Proteomes" id="UP000236178">
    <property type="component" value="Unassembled WGS sequence"/>
</dbReference>
<gene>
    <name evidence="1" type="ORF">CW362_38800</name>
</gene>
<organism evidence="1 2">
    <name type="scientific">Streptomyces populi</name>
    <dbReference type="NCBI Taxonomy" id="2058924"/>
    <lineage>
        <taxon>Bacteria</taxon>
        <taxon>Bacillati</taxon>
        <taxon>Actinomycetota</taxon>
        <taxon>Actinomycetes</taxon>
        <taxon>Kitasatosporales</taxon>
        <taxon>Streptomycetaceae</taxon>
        <taxon>Streptomyces</taxon>
    </lineage>
</organism>
<evidence type="ECO:0000313" key="1">
    <source>
        <dbReference type="EMBL" id="PKT67754.1"/>
    </source>
</evidence>
<evidence type="ECO:0000313" key="2">
    <source>
        <dbReference type="Proteomes" id="UP000236178"/>
    </source>
</evidence>
<dbReference type="NCBIfam" id="TIGR04062">
    <property type="entry name" value="dnd_assoc_4"/>
    <property type="match status" value="1"/>
</dbReference>
<dbReference type="EMBL" id="PJOS01000149">
    <property type="protein sequence ID" value="PKT67754.1"/>
    <property type="molecule type" value="Genomic_DNA"/>
</dbReference>
<keyword evidence="2" id="KW-1185">Reference proteome</keyword>